<name>A0ABW5BPY5_9BACI</name>
<reference evidence="3" key="1">
    <citation type="journal article" date="2019" name="Int. J. Syst. Evol. Microbiol.">
        <title>The Global Catalogue of Microorganisms (GCM) 10K type strain sequencing project: providing services to taxonomists for standard genome sequencing and annotation.</title>
        <authorList>
            <consortium name="The Broad Institute Genomics Platform"/>
            <consortium name="The Broad Institute Genome Sequencing Center for Infectious Disease"/>
            <person name="Wu L."/>
            <person name="Ma J."/>
        </authorList>
    </citation>
    <scope>NUCLEOTIDE SEQUENCE [LARGE SCALE GENOMIC DNA]</scope>
    <source>
        <strain evidence="3">CGMCC 1.15474</strain>
    </source>
</reference>
<keyword evidence="3" id="KW-1185">Reference proteome</keyword>
<dbReference type="Proteomes" id="UP001597318">
    <property type="component" value="Unassembled WGS sequence"/>
</dbReference>
<feature type="transmembrane region" description="Helical" evidence="1">
    <location>
        <begin position="27"/>
        <end position="49"/>
    </location>
</feature>
<feature type="transmembrane region" description="Helical" evidence="1">
    <location>
        <begin position="61"/>
        <end position="82"/>
    </location>
</feature>
<organism evidence="2 3">
    <name type="scientific">Metabacillus endolithicus</name>
    <dbReference type="NCBI Taxonomy" id="1535204"/>
    <lineage>
        <taxon>Bacteria</taxon>
        <taxon>Bacillati</taxon>
        <taxon>Bacillota</taxon>
        <taxon>Bacilli</taxon>
        <taxon>Bacillales</taxon>
        <taxon>Bacillaceae</taxon>
        <taxon>Metabacillus</taxon>
    </lineage>
</organism>
<protein>
    <submittedName>
        <fullName evidence="2">Uncharacterized protein</fullName>
    </submittedName>
</protein>
<comment type="caution">
    <text evidence="2">The sequence shown here is derived from an EMBL/GenBank/DDBJ whole genome shotgun (WGS) entry which is preliminary data.</text>
</comment>
<feature type="transmembrane region" description="Helical" evidence="1">
    <location>
        <begin position="125"/>
        <end position="146"/>
    </location>
</feature>
<feature type="transmembrane region" description="Helical" evidence="1">
    <location>
        <begin position="88"/>
        <end position="105"/>
    </location>
</feature>
<keyword evidence="1" id="KW-0812">Transmembrane</keyword>
<evidence type="ECO:0000313" key="2">
    <source>
        <dbReference type="EMBL" id="MFD2212203.1"/>
    </source>
</evidence>
<proteinExistence type="predicted"/>
<evidence type="ECO:0000256" key="1">
    <source>
        <dbReference type="SAM" id="Phobius"/>
    </source>
</evidence>
<dbReference type="RefSeq" id="WP_379049430.1">
    <property type="nucleotide sequence ID" value="NZ_JBHUIK010000001.1"/>
</dbReference>
<accession>A0ABW5BPY5</accession>
<keyword evidence="1" id="KW-1133">Transmembrane helix</keyword>
<sequence length="152" mass="17921">MILLFLSIIIFNLVALKFHKIPVKSRIVSIWTFTIAFQVLFDLIIEFKFQGYWYFDKGIEVLGFLAHTVLIPPVNVLLLSFYPYNKNLFKQAFYIIGCTVGMIIYESISILPEPWGFFHLGWWNVWYDLLVAPILILILVGYYKWICKLETV</sequence>
<keyword evidence="1" id="KW-0472">Membrane</keyword>
<gene>
    <name evidence="2" type="ORF">ACFSKK_00595</name>
</gene>
<dbReference type="EMBL" id="JBHUIK010000001">
    <property type="protein sequence ID" value="MFD2212203.1"/>
    <property type="molecule type" value="Genomic_DNA"/>
</dbReference>
<evidence type="ECO:0000313" key="3">
    <source>
        <dbReference type="Proteomes" id="UP001597318"/>
    </source>
</evidence>